<dbReference type="OrthoDB" id="7769523at2759"/>
<organism evidence="3 4">
    <name type="scientific">Orchesella cincta</name>
    <name type="common">Springtail</name>
    <name type="synonym">Podura cincta</name>
    <dbReference type="NCBI Taxonomy" id="48709"/>
    <lineage>
        <taxon>Eukaryota</taxon>
        <taxon>Metazoa</taxon>
        <taxon>Ecdysozoa</taxon>
        <taxon>Arthropoda</taxon>
        <taxon>Hexapoda</taxon>
        <taxon>Collembola</taxon>
        <taxon>Entomobryomorpha</taxon>
        <taxon>Entomobryoidea</taxon>
        <taxon>Orchesellidae</taxon>
        <taxon>Orchesellinae</taxon>
        <taxon>Orchesella</taxon>
    </lineage>
</organism>
<name>A0A1D2NE95_ORCCI</name>
<dbReference type="AlphaFoldDB" id="A0A1D2NE95"/>
<protein>
    <recommendedName>
        <fullName evidence="2">DUF5077 domain-containing protein</fullName>
    </recommendedName>
</protein>
<dbReference type="Pfam" id="PF16871">
    <property type="entry name" value="DUF5077"/>
    <property type="match status" value="1"/>
</dbReference>
<evidence type="ECO:0000313" key="3">
    <source>
        <dbReference type="EMBL" id="ODN03296.1"/>
    </source>
</evidence>
<dbReference type="Proteomes" id="UP000094527">
    <property type="component" value="Unassembled WGS sequence"/>
</dbReference>
<proteinExistence type="predicted"/>
<evidence type="ECO:0000259" key="2">
    <source>
        <dbReference type="Pfam" id="PF16871"/>
    </source>
</evidence>
<dbReference type="EMBL" id="LJIJ01000079">
    <property type="protein sequence ID" value="ODN03296.1"/>
    <property type="molecule type" value="Genomic_DNA"/>
</dbReference>
<dbReference type="OMA" id="SAMWILE"/>
<comment type="caution">
    <text evidence="3">The sequence shown here is derived from an EMBL/GenBank/DDBJ whole genome shotgun (WGS) entry which is preliminary data.</text>
</comment>
<dbReference type="Pfam" id="PF11958">
    <property type="entry name" value="DUF3472"/>
    <property type="match status" value="1"/>
</dbReference>
<keyword evidence="4" id="KW-1185">Reference proteome</keyword>
<dbReference type="InterPro" id="IPR031712">
    <property type="entry name" value="DUF5077"/>
</dbReference>
<dbReference type="InterPro" id="IPR021862">
    <property type="entry name" value="DUF3472"/>
</dbReference>
<evidence type="ECO:0000313" key="4">
    <source>
        <dbReference type="Proteomes" id="UP000094527"/>
    </source>
</evidence>
<feature type="region of interest" description="Disordered" evidence="1">
    <location>
        <begin position="409"/>
        <end position="428"/>
    </location>
</feature>
<feature type="domain" description="DUF5077" evidence="2">
    <location>
        <begin position="11"/>
        <end position="139"/>
    </location>
</feature>
<sequence>MCSNKKSVCIIPFGGNAFITKSESSAKELITPCGIASWTSSSTVISLYFHSQYPGRVLAALRLRVPEGSSNVNVILAHNDSSAVTPTAAREVSLQGADFQLVNCGMFSIPKAGYTRLDIQGVEKTGPFYAEVSHVVLVSEFDSLLEPMHLRFVDDPADFYFGRRGPSVHLSYPLPEASDTEYFYNEIYVPKGQDLVGAYFCAMGFSGGYFGIQVNSSEERRVLFSVWSEYSTDIPGEIPEEYKVNLIRKGEDVYVGEFGNEGSGAQSYLQYMWEPEKSYKFIVHARPINEEHTMYTAWFNDGSSPNAWNLIASFDKPKVSTFFKGPYSFSENFIPEMGYQERHCLFANQWACDSTGNWTELTKANFTADATAAKETRMDVSGGVGIDGDRTKFFLRNCGFFSDRVPPGSPFERESSGDLPPVDVSLLP</sequence>
<accession>A0A1D2NE95</accession>
<gene>
    <name evidence="3" type="ORF">Ocin01_03374</name>
</gene>
<reference evidence="3 4" key="1">
    <citation type="journal article" date="2016" name="Genome Biol. Evol.">
        <title>Gene Family Evolution Reflects Adaptation to Soil Environmental Stressors in the Genome of the Collembolan Orchesella cincta.</title>
        <authorList>
            <person name="Faddeeva-Vakhrusheva A."/>
            <person name="Derks M.F."/>
            <person name="Anvar S.Y."/>
            <person name="Agamennone V."/>
            <person name="Suring W."/>
            <person name="Smit S."/>
            <person name="van Straalen N.M."/>
            <person name="Roelofs D."/>
        </authorList>
    </citation>
    <scope>NUCLEOTIDE SEQUENCE [LARGE SCALE GENOMIC DNA]</scope>
    <source>
        <tissue evidence="3">Mixed pool</tissue>
    </source>
</reference>
<evidence type="ECO:0000256" key="1">
    <source>
        <dbReference type="SAM" id="MobiDB-lite"/>
    </source>
</evidence>